<evidence type="ECO:0000313" key="3">
    <source>
        <dbReference type="EMBL" id="SUI57294.1"/>
    </source>
</evidence>
<dbReference type="AlphaFoldDB" id="A0A379ZA51"/>
<dbReference type="InterPro" id="IPR037401">
    <property type="entry name" value="SnoaL-like"/>
</dbReference>
<feature type="chain" id="PRO_5016615219" evidence="1">
    <location>
        <begin position="31"/>
        <end position="166"/>
    </location>
</feature>
<keyword evidence="4" id="KW-1185">Reference proteome</keyword>
<keyword evidence="1" id="KW-0732">Signal</keyword>
<sequence length="166" mass="18364">MLLPTKNNKPMKYPFLFASAISLISMPSLAESDPVSMFIQGFNEQKIELMLAQTTEEVTWFNVSITKVDLQASGHSELGAAMTDYFQTLPGAKASILGSLSSGNYVSTLEKVSWQQDGEQNSQCNMGVYTLRGDKIAAVWYYPAQECDIPEAEIGLPRGDQPWQQN</sequence>
<evidence type="ECO:0000313" key="4">
    <source>
        <dbReference type="Proteomes" id="UP000254069"/>
    </source>
</evidence>
<dbReference type="InterPro" id="IPR032710">
    <property type="entry name" value="NTF2-like_dom_sf"/>
</dbReference>
<reference evidence="3 4" key="1">
    <citation type="submission" date="2018-06" db="EMBL/GenBank/DDBJ databases">
        <authorList>
            <consortium name="Pathogen Informatics"/>
            <person name="Doyle S."/>
        </authorList>
    </citation>
    <scope>NUCLEOTIDE SEQUENCE [LARGE SCALE GENOMIC DNA]</scope>
    <source>
        <strain evidence="3 4">NCTC10738</strain>
    </source>
</reference>
<feature type="signal peptide" evidence="1">
    <location>
        <begin position="1"/>
        <end position="30"/>
    </location>
</feature>
<dbReference type="SUPFAM" id="SSF54427">
    <property type="entry name" value="NTF2-like"/>
    <property type="match status" value="1"/>
</dbReference>
<gene>
    <name evidence="3" type="ORF">NCTC10738_01237</name>
</gene>
<dbReference type="EMBL" id="UGYO01000001">
    <property type="protein sequence ID" value="SUI57294.1"/>
    <property type="molecule type" value="Genomic_DNA"/>
</dbReference>
<organism evidence="3 4">
    <name type="scientific">Shewanella algae</name>
    <dbReference type="NCBI Taxonomy" id="38313"/>
    <lineage>
        <taxon>Bacteria</taxon>
        <taxon>Pseudomonadati</taxon>
        <taxon>Pseudomonadota</taxon>
        <taxon>Gammaproteobacteria</taxon>
        <taxon>Alteromonadales</taxon>
        <taxon>Shewanellaceae</taxon>
        <taxon>Shewanella</taxon>
    </lineage>
</organism>
<evidence type="ECO:0000256" key="1">
    <source>
        <dbReference type="SAM" id="SignalP"/>
    </source>
</evidence>
<proteinExistence type="predicted"/>
<accession>A0A379ZA51</accession>
<dbReference type="Proteomes" id="UP000254069">
    <property type="component" value="Unassembled WGS sequence"/>
</dbReference>
<dbReference type="Gene3D" id="3.10.450.50">
    <property type="match status" value="1"/>
</dbReference>
<evidence type="ECO:0000259" key="2">
    <source>
        <dbReference type="Pfam" id="PF12680"/>
    </source>
</evidence>
<name>A0A379ZA51_9GAMM</name>
<dbReference type="Pfam" id="PF12680">
    <property type="entry name" value="SnoaL_2"/>
    <property type="match status" value="1"/>
</dbReference>
<feature type="domain" description="SnoaL-like" evidence="2">
    <location>
        <begin position="37"/>
        <end position="138"/>
    </location>
</feature>
<protein>
    <submittedName>
        <fullName evidence="3">Uncharacterized conserved protein</fullName>
    </submittedName>
</protein>